<proteinExistence type="predicted"/>
<feature type="compositionally biased region" description="Basic residues" evidence="1">
    <location>
        <begin position="1"/>
        <end position="11"/>
    </location>
</feature>
<organism evidence="2 3">
    <name type="scientific">Amniculicola lignicola CBS 123094</name>
    <dbReference type="NCBI Taxonomy" id="1392246"/>
    <lineage>
        <taxon>Eukaryota</taxon>
        <taxon>Fungi</taxon>
        <taxon>Dikarya</taxon>
        <taxon>Ascomycota</taxon>
        <taxon>Pezizomycotina</taxon>
        <taxon>Dothideomycetes</taxon>
        <taxon>Pleosporomycetidae</taxon>
        <taxon>Pleosporales</taxon>
        <taxon>Amniculicolaceae</taxon>
        <taxon>Amniculicola</taxon>
    </lineage>
</organism>
<feature type="compositionally biased region" description="Pro residues" evidence="1">
    <location>
        <begin position="558"/>
        <end position="569"/>
    </location>
</feature>
<feature type="region of interest" description="Disordered" evidence="1">
    <location>
        <begin position="1"/>
        <end position="49"/>
    </location>
</feature>
<dbReference type="Proteomes" id="UP000799779">
    <property type="component" value="Unassembled WGS sequence"/>
</dbReference>
<feature type="region of interest" description="Disordered" evidence="1">
    <location>
        <begin position="451"/>
        <end position="502"/>
    </location>
</feature>
<evidence type="ECO:0000313" key="3">
    <source>
        <dbReference type="Proteomes" id="UP000799779"/>
    </source>
</evidence>
<protein>
    <recommendedName>
        <fullName evidence="4">F-box domain-containing protein</fullName>
    </recommendedName>
</protein>
<evidence type="ECO:0000256" key="1">
    <source>
        <dbReference type="SAM" id="MobiDB-lite"/>
    </source>
</evidence>
<feature type="region of interest" description="Disordered" evidence="1">
    <location>
        <begin position="548"/>
        <end position="576"/>
    </location>
</feature>
<accession>A0A6A5W8A9</accession>
<sequence>MPVSSRRKRRGSPPPAAPPVKKSRASQRIAKRKSVEALRPAPPTHDNETYIDRLPDEVLLLVLEQLRPCCCRTRPRKDFHSLSLTSRRLGRLANNFLYEFFDSDTHDNARFTRTLIANPDLASRVKSMYWSIEPHAYPPMPKEKYIPTDKDKREFRQSVRQLGMPNRGICLQLYQDGKVQDLFTVSLIHTPNIRELAIQDKSLANMNAAHTILQRELLGPILKAAQNKPVGNLPTYNQLSVLDIQMPYMRLEEVVQLFRLKSLRKLTLDGVNASQTIDIAWDMHTSGVRELIILHSCIDSGALAQLVNLCKQLTVIVCQFSPLFCAHTAGDRAKVNYALVSKALAYHKEWVELIDIDDVSDRSMDTYDRGQLASFHDYEKLAVLGIPFEALPKSTVEEKDFPIALFDQILPPNLQLFGPVVFEEEEDTNDCEHALKHLASLLRAELKKQKAMSPNSTPPISPSISIPPIAYKLGGGGPPTKAYSVRSGDTSSPPPPPRPASSILPALQAITLRLDRYVHRRHIHVPSFTDLPVKLRVLQNGREIRISHHQHHHNSPPHDLPGPTDPHGPGPMLSGTHPGVIFHPYLPANAANVQLGFPPPTVYTDIDPNAEAIAESLELYPPSPSHYSTSLTDSLDGFAWDEDVPLPAFSDDDDFPDDEATAADFITAALAAGIPVPQLDPAMGSVAVMQAIQEQIVNGHGGDWGENGELMGIGGGGGAAGPAIGGVGLGWNAGVWGDD</sequence>
<dbReference type="EMBL" id="ML977618">
    <property type="protein sequence ID" value="KAF1996989.1"/>
    <property type="molecule type" value="Genomic_DNA"/>
</dbReference>
<gene>
    <name evidence="2" type="ORF">P154DRAFT_537502</name>
</gene>
<dbReference type="OrthoDB" id="3690497at2759"/>
<name>A0A6A5W8A9_9PLEO</name>
<evidence type="ECO:0008006" key="4">
    <source>
        <dbReference type="Google" id="ProtNLM"/>
    </source>
</evidence>
<dbReference type="AlphaFoldDB" id="A0A6A5W8A9"/>
<reference evidence="2" key="1">
    <citation type="journal article" date="2020" name="Stud. Mycol.">
        <title>101 Dothideomycetes genomes: a test case for predicting lifestyles and emergence of pathogens.</title>
        <authorList>
            <person name="Haridas S."/>
            <person name="Albert R."/>
            <person name="Binder M."/>
            <person name="Bloem J."/>
            <person name="Labutti K."/>
            <person name="Salamov A."/>
            <person name="Andreopoulos B."/>
            <person name="Baker S."/>
            <person name="Barry K."/>
            <person name="Bills G."/>
            <person name="Bluhm B."/>
            <person name="Cannon C."/>
            <person name="Castanera R."/>
            <person name="Culley D."/>
            <person name="Daum C."/>
            <person name="Ezra D."/>
            <person name="Gonzalez J."/>
            <person name="Henrissat B."/>
            <person name="Kuo A."/>
            <person name="Liang C."/>
            <person name="Lipzen A."/>
            <person name="Lutzoni F."/>
            <person name="Magnuson J."/>
            <person name="Mondo S."/>
            <person name="Nolan M."/>
            <person name="Ohm R."/>
            <person name="Pangilinan J."/>
            <person name="Park H.-J."/>
            <person name="Ramirez L."/>
            <person name="Alfaro M."/>
            <person name="Sun H."/>
            <person name="Tritt A."/>
            <person name="Yoshinaga Y."/>
            <person name="Zwiers L.-H."/>
            <person name="Turgeon B."/>
            <person name="Goodwin S."/>
            <person name="Spatafora J."/>
            <person name="Crous P."/>
            <person name="Grigoriev I."/>
        </authorList>
    </citation>
    <scope>NUCLEOTIDE SEQUENCE</scope>
    <source>
        <strain evidence="2">CBS 123094</strain>
    </source>
</reference>
<feature type="compositionally biased region" description="Basic residues" evidence="1">
    <location>
        <begin position="21"/>
        <end position="32"/>
    </location>
</feature>
<evidence type="ECO:0000313" key="2">
    <source>
        <dbReference type="EMBL" id="KAF1996989.1"/>
    </source>
</evidence>
<keyword evidence="3" id="KW-1185">Reference proteome</keyword>